<feature type="domain" description="YCII-related" evidence="2">
    <location>
        <begin position="50"/>
        <end position="114"/>
    </location>
</feature>
<dbReference type="PANTHER" id="PTHR35174">
    <property type="entry name" value="BLL7171 PROTEIN-RELATED"/>
    <property type="match status" value="1"/>
</dbReference>
<dbReference type="InterPro" id="IPR011008">
    <property type="entry name" value="Dimeric_a/b-barrel"/>
</dbReference>
<dbReference type="Gene3D" id="3.30.70.1060">
    <property type="entry name" value="Dimeric alpha+beta barrel"/>
    <property type="match status" value="2"/>
</dbReference>
<dbReference type="PANTHER" id="PTHR35174:SF3">
    <property type="entry name" value="BLL7171 PROTEIN"/>
    <property type="match status" value="1"/>
</dbReference>
<evidence type="ECO:0000259" key="2">
    <source>
        <dbReference type="Pfam" id="PF03795"/>
    </source>
</evidence>
<dbReference type="Pfam" id="PF03795">
    <property type="entry name" value="YCII"/>
    <property type="match status" value="2"/>
</dbReference>
<reference evidence="3 4" key="1">
    <citation type="submission" date="2018-11" db="EMBL/GenBank/DDBJ databases">
        <title>Microbial catabolism of amino acid.</title>
        <authorList>
            <person name="Hibi M."/>
            <person name="Ogawa J."/>
        </authorList>
    </citation>
    <scope>NUCLEOTIDE SEQUENCE [LARGE SCALE GENOMIC DNA]</scope>
    <source>
        <strain evidence="3 4">C31-06</strain>
    </source>
</reference>
<evidence type="ECO:0000256" key="1">
    <source>
        <dbReference type="ARBA" id="ARBA00007689"/>
    </source>
</evidence>
<sequence length="236" mass="24920">MYYLALLAGEKNATEWGPDSPEFAVAMGRHQAFWDGAGSALVGGGALYPSAEAATIRNADGRALITDGPFAETAEVIGGFYVLEGSDLDEVLEHARRIPEASEGSVELWPMFEWMAVTDQKGCWLALLREPVGAAVSPGTPQWDEGMAEHEQFGRVAGSAVRGGGALYPPDSATTIRVRDGELLLTDGPFAETAEVANGLYVLAADDRESAIALAAKIPVSPKGCIELRQIVADAE</sequence>
<accession>A0A402C6Z9</accession>
<gene>
    <name evidence="3" type="ORF">Rhow_002862</name>
</gene>
<keyword evidence="4" id="KW-1185">Reference proteome</keyword>
<comment type="similarity">
    <text evidence="1">Belongs to the YciI family.</text>
</comment>
<dbReference type="AlphaFoldDB" id="A0A402C6Z9"/>
<proteinExistence type="inferred from homology"/>
<organism evidence="3 4">
    <name type="scientific">Rhodococcus wratislaviensis</name>
    <name type="common">Tsukamurella wratislaviensis</name>
    <dbReference type="NCBI Taxonomy" id="44752"/>
    <lineage>
        <taxon>Bacteria</taxon>
        <taxon>Bacillati</taxon>
        <taxon>Actinomycetota</taxon>
        <taxon>Actinomycetes</taxon>
        <taxon>Mycobacteriales</taxon>
        <taxon>Nocardiaceae</taxon>
        <taxon>Rhodococcus</taxon>
    </lineage>
</organism>
<dbReference type="SUPFAM" id="SSF54909">
    <property type="entry name" value="Dimeric alpha+beta barrel"/>
    <property type="match status" value="2"/>
</dbReference>
<evidence type="ECO:0000313" key="3">
    <source>
        <dbReference type="EMBL" id="GCE39338.1"/>
    </source>
</evidence>
<dbReference type="OrthoDB" id="668782at2"/>
<dbReference type="Proteomes" id="UP000287519">
    <property type="component" value="Unassembled WGS sequence"/>
</dbReference>
<dbReference type="InterPro" id="IPR005545">
    <property type="entry name" value="YCII"/>
</dbReference>
<comment type="caution">
    <text evidence="3">The sequence shown here is derived from an EMBL/GenBank/DDBJ whole genome shotgun (WGS) entry which is preliminary data.</text>
</comment>
<evidence type="ECO:0000313" key="4">
    <source>
        <dbReference type="Proteomes" id="UP000287519"/>
    </source>
</evidence>
<dbReference type="EMBL" id="BHYM01000025">
    <property type="protein sequence ID" value="GCE39338.1"/>
    <property type="molecule type" value="Genomic_DNA"/>
</dbReference>
<protein>
    <recommendedName>
        <fullName evidence="2">YCII-related domain-containing protein</fullName>
    </recommendedName>
</protein>
<name>A0A402C6Z9_RHOWR</name>
<dbReference type="RefSeq" id="WP_124391767.1">
    <property type="nucleotide sequence ID" value="NZ_BHYM01000025.1"/>
</dbReference>
<feature type="domain" description="YCII-related" evidence="2">
    <location>
        <begin position="156"/>
        <end position="232"/>
    </location>
</feature>